<sequence length="123" mass="13618">MDKIGYVIIIALAVWFVYKQFAPVKGLKNMNARQFRQAAKGSKVIDVREPHEYKQGHLPGAVNIPLGRLGRSFADIPKETPVFLYCRSGMRSKQAGKVLAKQGYTDVTHLTGGLTSWDGPLAM</sequence>
<dbReference type="PANTHER" id="PTHR43031:SF18">
    <property type="entry name" value="RHODANESE-RELATED SULFURTRANSFERASES"/>
    <property type="match status" value="1"/>
</dbReference>
<feature type="transmembrane region" description="Helical" evidence="1">
    <location>
        <begin position="6"/>
        <end position="24"/>
    </location>
</feature>
<proteinExistence type="predicted"/>
<dbReference type="InterPro" id="IPR001763">
    <property type="entry name" value="Rhodanese-like_dom"/>
</dbReference>
<keyword evidence="1" id="KW-0812">Transmembrane</keyword>
<dbReference type="EMBL" id="JACXJA010000053">
    <property type="protein sequence ID" value="MBD2866157.1"/>
    <property type="molecule type" value="Genomic_DNA"/>
</dbReference>
<keyword evidence="4" id="KW-1185">Reference proteome</keyword>
<dbReference type="AlphaFoldDB" id="A0A927CFT1"/>
<evidence type="ECO:0000256" key="1">
    <source>
        <dbReference type="SAM" id="Phobius"/>
    </source>
</evidence>
<dbReference type="PROSITE" id="PS00380">
    <property type="entry name" value="RHODANESE_1"/>
    <property type="match status" value="1"/>
</dbReference>
<gene>
    <name evidence="3" type="ORF">IDH45_29705</name>
</gene>
<dbReference type="Gene3D" id="3.40.250.10">
    <property type="entry name" value="Rhodanese-like domain"/>
    <property type="match status" value="1"/>
</dbReference>
<dbReference type="InterPro" id="IPR001307">
    <property type="entry name" value="Thiosulphate_STrfase_CS"/>
</dbReference>
<dbReference type="RefSeq" id="WP_190931775.1">
    <property type="nucleotide sequence ID" value="NZ_JACXJA010000053.1"/>
</dbReference>
<keyword evidence="1" id="KW-1133">Transmembrane helix</keyword>
<reference evidence="3" key="1">
    <citation type="submission" date="2020-09" db="EMBL/GenBank/DDBJ databases">
        <title>A novel bacterium of genus Paenibacillus, isolated from South China Sea.</title>
        <authorList>
            <person name="Huang H."/>
            <person name="Mo K."/>
            <person name="Hu Y."/>
        </authorList>
    </citation>
    <scope>NUCLEOTIDE SEQUENCE</scope>
    <source>
        <strain evidence="3">IB182363</strain>
    </source>
</reference>
<dbReference type="CDD" id="cd00158">
    <property type="entry name" value="RHOD"/>
    <property type="match status" value="1"/>
</dbReference>
<comment type="caution">
    <text evidence="3">The sequence shown here is derived from an EMBL/GenBank/DDBJ whole genome shotgun (WGS) entry which is preliminary data.</text>
</comment>
<keyword evidence="1" id="KW-0472">Membrane</keyword>
<dbReference type="Pfam" id="PF00581">
    <property type="entry name" value="Rhodanese"/>
    <property type="match status" value="1"/>
</dbReference>
<dbReference type="Proteomes" id="UP000639396">
    <property type="component" value="Unassembled WGS sequence"/>
</dbReference>
<dbReference type="InterPro" id="IPR050229">
    <property type="entry name" value="GlpE_sulfurtransferase"/>
</dbReference>
<dbReference type="PANTHER" id="PTHR43031">
    <property type="entry name" value="FAD-DEPENDENT OXIDOREDUCTASE"/>
    <property type="match status" value="1"/>
</dbReference>
<evidence type="ECO:0000313" key="4">
    <source>
        <dbReference type="Proteomes" id="UP000639396"/>
    </source>
</evidence>
<organism evidence="3 4">
    <name type="scientific">Paenibacillus oceani</name>
    <dbReference type="NCBI Taxonomy" id="2772510"/>
    <lineage>
        <taxon>Bacteria</taxon>
        <taxon>Bacillati</taxon>
        <taxon>Bacillota</taxon>
        <taxon>Bacilli</taxon>
        <taxon>Bacillales</taxon>
        <taxon>Paenibacillaceae</taxon>
        <taxon>Paenibacillus</taxon>
    </lineage>
</organism>
<evidence type="ECO:0000259" key="2">
    <source>
        <dbReference type="PROSITE" id="PS50206"/>
    </source>
</evidence>
<feature type="domain" description="Rhodanese" evidence="2">
    <location>
        <begin position="38"/>
        <end position="123"/>
    </location>
</feature>
<dbReference type="SMART" id="SM00450">
    <property type="entry name" value="RHOD"/>
    <property type="match status" value="1"/>
</dbReference>
<protein>
    <submittedName>
        <fullName evidence="3">Rhodanese-like domain-containing protein</fullName>
    </submittedName>
</protein>
<dbReference type="SUPFAM" id="SSF52821">
    <property type="entry name" value="Rhodanese/Cell cycle control phosphatase"/>
    <property type="match status" value="1"/>
</dbReference>
<dbReference type="GO" id="GO:0004792">
    <property type="term" value="F:thiosulfate-cyanide sulfurtransferase activity"/>
    <property type="evidence" value="ECO:0007669"/>
    <property type="project" value="InterPro"/>
</dbReference>
<evidence type="ECO:0000313" key="3">
    <source>
        <dbReference type="EMBL" id="MBD2866157.1"/>
    </source>
</evidence>
<dbReference type="PROSITE" id="PS50206">
    <property type="entry name" value="RHODANESE_3"/>
    <property type="match status" value="1"/>
</dbReference>
<dbReference type="InterPro" id="IPR036873">
    <property type="entry name" value="Rhodanese-like_dom_sf"/>
</dbReference>
<name>A0A927CFT1_9BACL</name>
<accession>A0A927CFT1</accession>